<sequence>MSGTVTIPDDQAFASFKAECLCEDGWVDTYNKRGITVWSQEVDNSVHKIKVRGTICVFVEYNVWTKNKGQLTLRYHV</sequence>
<name>Q4T544_TETNG</name>
<dbReference type="KEGG" id="tng:GSTEN00007004G001"/>
<gene>
    <name evidence="1" type="ORF">GSTENG00007004001</name>
</gene>
<reference evidence="1" key="2">
    <citation type="submission" date="2004-02" db="EMBL/GenBank/DDBJ databases">
        <authorList>
            <consortium name="Genoscope"/>
            <consortium name="Whitehead Institute Centre for Genome Research"/>
        </authorList>
    </citation>
    <scope>NUCLEOTIDE SEQUENCE</scope>
</reference>
<accession>Q4T544</accession>
<reference evidence="1" key="1">
    <citation type="journal article" date="2004" name="Nature">
        <title>Genome duplication in the teleost fish Tetraodon nigroviridis reveals the early vertebrate proto-karyotype.</title>
        <authorList>
            <person name="Jaillon O."/>
            <person name="Aury J.-M."/>
            <person name="Brunet F."/>
            <person name="Petit J.-L."/>
            <person name="Stange-Thomann N."/>
            <person name="Mauceli E."/>
            <person name="Bouneau L."/>
            <person name="Fischer C."/>
            <person name="Ozouf-Costaz C."/>
            <person name="Bernot A."/>
            <person name="Nicaud S."/>
            <person name="Jaffe D."/>
            <person name="Fisher S."/>
            <person name="Lutfalla G."/>
            <person name="Dossat C."/>
            <person name="Segurens B."/>
            <person name="Dasilva C."/>
            <person name="Salanoubat M."/>
            <person name="Levy M."/>
            <person name="Boudet N."/>
            <person name="Castellano S."/>
            <person name="Anthouard V."/>
            <person name="Jubin C."/>
            <person name="Castelli V."/>
            <person name="Katinka M."/>
            <person name="Vacherie B."/>
            <person name="Biemont C."/>
            <person name="Skalli Z."/>
            <person name="Cattolico L."/>
            <person name="Poulain J."/>
            <person name="De Berardinis V."/>
            <person name="Cruaud C."/>
            <person name="Duprat S."/>
            <person name="Brottier P."/>
            <person name="Coutanceau J.-P."/>
            <person name="Gouzy J."/>
            <person name="Parra G."/>
            <person name="Lardier G."/>
            <person name="Chapple C."/>
            <person name="McKernan K.J."/>
            <person name="McEwan P."/>
            <person name="Bosak S."/>
            <person name="Kellis M."/>
            <person name="Volff J.-N."/>
            <person name="Guigo R."/>
            <person name="Zody M.C."/>
            <person name="Mesirov J."/>
            <person name="Lindblad-Toh K."/>
            <person name="Birren B."/>
            <person name="Nusbaum C."/>
            <person name="Kahn D."/>
            <person name="Robinson-Rechavi M."/>
            <person name="Laudet V."/>
            <person name="Schachter V."/>
            <person name="Quetier F."/>
            <person name="Saurin W."/>
            <person name="Scarpelli C."/>
            <person name="Wincker P."/>
            <person name="Lander E.S."/>
            <person name="Weissenbach J."/>
            <person name="Roest Crollius H."/>
        </authorList>
    </citation>
    <scope>NUCLEOTIDE SEQUENCE [LARGE SCALE GENOMIC DNA]</scope>
</reference>
<organism evidence="1">
    <name type="scientific">Tetraodon nigroviridis</name>
    <name type="common">Spotted green pufferfish</name>
    <name type="synonym">Chelonodon nigroviridis</name>
    <dbReference type="NCBI Taxonomy" id="99883"/>
    <lineage>
        <taxon>Eukaryota</taxon>
        <taxon>Metazoa</taxon>
        <taxon>Chordata</taxon>
        <taxon>Craniata</taxon>
        <taxon>Vertebrata</taxon>
        <taxon>Euteleostomi</taxon>
        <taxon>Actinopterygii</taxon>
        <taxon>Neopterygii</taxon>
        <taxon>Teleostei</taxon>
        <taxon>Neoteleostei</taxon>
        <taxon>Acanthomorphata</taxon>
        <taxon>Eupercaria</taxon>
        <taxon>Tetraodontiformes</taxon>
        <taxon>Tetradontoidea</taxon>
        <taxon>Tetraodontidae</taxon>
        <taxon>Tetraodon</taxon>
    </lineage>
</organism>
<proteinExistence type="predicted"/>
<dbReference type="EMBL" id="CAAE01009433">
    <property type="protein sequence ID" value="CAF91988.1"/>
    <property type="molecule type" value="Genomic_DNA"/>
</dbReference>
<dbReference type="AlphaFoldDB" id="Q4T544"/>
<comment type="caution">
    <text evidence="1">The sequence shown here is derived from an EMBL/GenBank/DDBJ whole genome shotgun (WGS) entry which is preliminary data.</text>
</comment>
<protein>
    <submittedName>
        <fullName evidence="1">(spotted green pufferfish) hypothetical protein</fullName>
    </submittedName>
</protein>
<dbReference type="OrthoDB" id="8934382at2759"/>
<evidence type="ECO:0000313" key="1">
    <source>
        <dbReference type="EMBL" id="CAF91988.1"/>
    </source>
</evidence>